<evidence type="ECO:0000256" key="3">
    <source>
        <dbReference type="SAM" id="MobiDB-lite"/>
    </source>
</evidence>
<organism evidence="5">
    <name type="scientific">Nyssomyia neivai</name>
    <dbReference type="NCBI Taxonomy" id="330878"/>
    <lineage>
        <taxon>Eukaryota</taxon>
        <taxon>Metazoa</taxon>
        <taxon>Ecdysozoa</taxon>
        <taxon>Arthropoda</taxon>
        <taxon>Hexapoda</taxon>
        <taxon>Insecta</taxon>
        <taxon>Pterygota</taxon>
        <taxon>Neoptera</taxon>
        <taxon>Endopterygota</taxon>
        <taxon>Diptera</taxon>
        <taxon>Nematocera</taxon>
        <taxon>Psychodoidea</taxon>
        <taxon>Psychodidae</taxon>
        <taxon>Nyssomyia</taxon>
    </lineage>
</organism>
<feature type="region of interest" description="Disordered" evidence="3">
    <location>
        <begin position="101"/>
        <end position="131"/>
    </location>
</feature>
<dbReference type="InterPro" id="IPR050342">
    <property type="entry name" value="HMGB"/>
</dbReference>
<protein>
    <submittedName>
        <fullName evidence="5">Putative non-histone protein 10</fullName>
    </submittedName>
</protein>
<dbReference type="InterPro" id="IPR036910">
    <property type="entry name" value="HMG_box_dom_sf"/>
</dbReference>
<accession>A0A1L8DWF4</accession>
<dbReference type="Gene3D" id="1.10.30.10">
    <property type="entry name" value="High mobility group box domain"/>
    <property type="match status" value="1"/>
</dbReference>
<dbReference type="SUPFAM" id="SSF47095">
    <property type="entry name" value="HMG-box"/>
    <property type="match status" value="1"/>
</dbReference>
<reference evidence="5" key="1">
    <citation type="submission" date="2016-12" db="EMBL/GenBank/DDBJ databases">
        <title>An insight into the sialome and mialome of the sand fly, Nyssomyia neivai.</title>
        <authorList>
            <person name="Sebastian V."/>
            <person name="Goulart T.M."/>
            <person name="Oliveira W."/>
            <person name="Calvo E."/>
            <person name="Oliveira L.F."/>
            <person name="Pinto M.C."/>
            <person name="Rosselino A.M."/>
            <person name="Ribeiro J.M."/>
        </authorList>
    </citation>
    <scope>NUCLEOTIDE SEQUENCE</scope>
</reference>
<evidence type="ECO:0000259" key="4">
    <source>
        <dbReference type="PROSITE" id="PS50118"/>
    </source>
</evidence>
<dbReference type="PANTHER" id="PTHR48112">
    <property type="entry name" value="HIGH MOBILITY GROUP PROTEIN DSP1"/>
    <property type="match status" value="1"/>
</dbReference>
<feature type="domain" description="HMG box" evidence="4">
    <location>
        <begin position="126"/>
        <end position="202"/>
    </location>
</feature>
<dbReference type="PROSITE" id="PS50118">
    <property type="entry name" value="HMG_BOX_2"/>
    <property type="match status" value="1"/>
</dbReference>
<sequence>MYFLDMPTEFSDNSPAAFELSLDEKYRDCSRMFQKMCRELQKENERIISRLYRMKKMTKVCEKDVKLLQTRLDRHNPAWRLEPPPPPLFPQTDLHPVKKRRKSAFTAKTEFPKGVRKQKEKDPNAPKKPPNAFFQYCQEQRSILLDEIASERQPGEPEPSKQELTRQLAQRWRSMGNDDKQVYVDMYENSKRKYNQDMMYYRMDTHGENSSYAGGK</sequence>
<dbReference type="GO" id="GO:0006357">
    <property type="term" value="P:regulation of transcription by RNA polymerase II"/>
    <property type="evidence" value="ECO:0007669"/>
    <property type="project" value="TreeGrafter"/>
</dbReference>
<proteinExistence type="predicted"/>
<evidence type="ECO:0000313" key="5">
    <source>
        <dbReference type="EMBL" id="JAV10762.1"/>
    </source>
</evidence>
<dbReference type="Pfam" id="PF00505">
    <property type="entry name" value="HMG_box"/>
    <property type="match status" value="1"/>
</dbReference>
<name>A0A1L8DWF4_9DIPT</name>
<feature type="DNA-binding region" description="HMG box" evidence="2">
    <location>
        <begin position="126"/>
        <end position="202"/>
    </location>
</feature>
<dbReference type="EMBL" id="GFDF01003322">
    <property type="protein sequence ID" value="JAV10762.1"/>
    <property type="molecule type" value="Transcribed_RNA"/>
</dbReference>
<keyword evidence="2" id="KW-0539">Nucleus</keyword>
<dbReference type="GO" id="GO:0005634">
    <property type="term" value="C:nucleus"/>
    <property type="evidence" value="ECO:0007669"/>
    <property type="project" value="UniProtKB-UniRule"/>
</dbReference>
<evidence type="ECO:0000256" key="1">
    <source>
        <dbReference type="ARBA" id="ARBA00023125"/>
    </source>
</evidence>
<keyword evidence="1 2" id="KW-0238">DNA-binding</keyword>
<dbReference type="SMART" id="SM00398">
    <property type="entry name" value="HMG"/>
    <property type="match status" value="1"/>
</dbReference>
<feature type="compositionally biased region" description="Basic and acidic residues" evidence="3">
    <location>
        <begin position="110"/>
        <end position="125"/>
    </location>
</feature>
<dbReference type="AlphaFoldDB" id="A0A1L8DWF4"/>
<evidence type="ECO:0000256" key="2">
    <source>
        <dbReference type="PROSITE-ProRule" id="PRU00267"/>
    </source>
</evidence>
<dbReference type="GO" id="GO:0003677">
    <property type="term" value="F:DNA binding"/>
    <property type="evidence" value="ECO:0007669"/>
    <property type="project" value="UniProtKB-UniRule"/>
</dbReference>
<dbReference type="InterPro" id="IPR009071">
    <property type="entry name" value="HMG_box_dom"/>
</dbReference>
<dbReference type="PANTHER" id="PTHR48112:SF22">
    <property type="entry name" value="MITOCHONDRIAL TRANSCRIPTION FACTOR A, ISOFORM B"/>
    <property type="match status" value="1"/>
</dbReference>